<dbReference type="PANTHER" id="PTHR20859">
    <property type="entry name" value="INTERFERON/INTERLEUKIN RECEPTOR"/>
    <property type="match status" value="1"/>
</dbReference>
<dbReference type="Gene3D" id="2.60.40.10">
    <property type="entry name" value="Immunoglobulins"/>
    <property type="match status" value="1"/>
</dbReference>
<keyword evidence="2" id="KW-0732">Signal</keyword>
<dbReference type="Proteomes" id="UP000053286">
    <property type="component" value="Unassembled WGS sequence"/>
</dbReference>
<dbReference type="PANTHER" id="PTHR20859:SF53">
    <property type="entry name" value="INTERLEUKIN-22 RECEPTOR SUBUNIT ALPHA-1"/>
    <property type="match status" value="1"/>
</dbReference>
<evidence type="ECO:0000256" key="3">
    <source>
        <dbReference type="ARBA" id="ARBA00023157"/>
    </source>
</evidence>
<gene>
    <name evidence="6" type="ORF">AS27_08920</name>
</gene>
<proteinExistence type="inferred from homology"/>
<keyword evidence="4 6" id="KW-0675">Receptor</keyword>
<dbReference type="SUPFAM" id="SSF49265">
    <property type="entry name" value="Fibronectin type III"/>
    <property type="match status" value="1"/>
</dbReference>
<organism evidence="6 7">
    <name type="scientific">Aptenodytes forsteri</name>
    <name type="common">Emperor penguin</name>
    <dbReference type="NCBI Taxonomy" id="9233"/>
    <lineage>
        <taxon>Eukaryota</taxon>
        <taxon>Metazoa</taxon>
        <taxon>Chordata</taxon>
        <taxon>Craniata</taxon>
        <taxon>Vertebrata</taxon>
        <taxon>Euteleostomi</taxon>
        <taxon>Archelosauria</taxon>
        <taxon>Archosauria</taxon>
        <taxon>Dinosauria</taxon>
        <taxon>Saurischia</taxon>
        <taxon>Theropoda</taxon>
        <taxon>Coelurosauria</taxon>
        <taxon>Aves</taxon>
        <taxon>Neognathae</taxon>
        <taxon>Neoaves</taxon>
        <taxon>Aequornithes</taxon>
        <taxon>Sphenisciformes</taxon>
        <taxon>Spheniscidae</taxon>
        <taxon>Aptenodytes</taxon>
    </lineage>
</organism>
<feature type="non-terminal residue" evidence="6">
    <location>
        <position position="73"/>
    </location>
</feature>
<evidence type="ECO:0000313" key="7">
    <source>
        <dbReference type="Proteomes" id="UP000053286"/>
    </source>
</evidence>
<dbReference type="STRING" id="9233.A0A087QWA5"/>
<dbReference type="Pfam" id="PF01108">
    <property type="entry name" value="Tissue_fac"/>
    <property type="match status" value="1"/>
</dbReference>
<dbReference type="GO" id="GO:0004896">
    <property type="term" value="F:cytokine receptor activity"/>
    <property type="evidence" value="ECO:0007669"/>
    <property type="project" value="TreeGrafter"/>
</dbReference>
<keyword evidence="7" id="KW-1185">Reference proteome</keyword>
<accession>A0A087QWA5</accession>
<evidence type="ECO:0000256" key="4">
    <source>
        <dbReference type="ARBA" id="ARBA00023170"/>
    </source>
</evidence>
<dbReference type="FunFam" id="2.60.40.10:FF:000348">
    <property type="entry name" value="Interleukin 20 receptor subunit alpha"/>
    <property type="match status" value="1"/>
</dbReference>
<evidence type="ECO:0000259" key="5">
    <source>
        <dbReference type="Pfam" id="PF01108"/>
    </source>
</evidence>
<dbReference type="InterPro" id="IPR013783">
    <property type="entry name" value="Ig-like_fold"/>
</dbReference>
<protein>
    <submittedName>
        <fullName evidence="6">Interleukin-22 receptor subunit alpha-1</fullName>
    </submittedName>
</protein>
<evidence type="ECO:0000313" key="6">
    <source>
        <dbReference type="EMBL" id="KFM05509.1"/>
    </source>
</evidence>
<feature type="non-terminal residue" evidence="6">
    <location>
        <position position="1"/>
    </location>
</feature>
<dbReference type="AlphaFoldDB" id="A0A087QWA5"/>
<dbReference type="EMBL" id="KL225955">
    <property type="protein sequence ID" value="KFM05509.1"/>
    <property type="molecule type" value="Genomic_DNA"/>
</dbReference>
<sequence>KRAAFSSTNFENILTWQTEADIPPGTVFDVQYKQYGEKSWLNKRECQSITKPFCNLTCETENITEHYYARVRA</sequence>
<dbReference type="InterPro" id="IPR036116">
    <property type="entry name" value="FN3_sf"/>
</dbReference>
<comment type="similarity">
    <text evidence="1">Belongs to the type II cytokine receptor family.</text>
</comment>
<evidence type="ECO:0000256" key="1">
    <source>
        <dbReference type="ARBA" id="ARBA00005399"/>
    </source>
</evidence>
<dbReference type="InterPro" id="IPR050650">
    <property type="entry name" value="Type-II_Cytokine-TF_Rcpt"/>
</dbReference>
<name>A0A087QWA5_APTFO</name>
<keyword evidence="3" id="KW-1015">Disulfide bond</keyword>
<feature type="domain" description="Fibronectin type-III" evidence="5">
    <location>
        <begin position="4"/>
        <end position="73"/>
    </location>
</feature>
<evidence type="ECO:0000256" key="2">
    <source>
        <dbReference type="ARBA" id="ARBA00022729"/>
    </source>
</evidence>
<dbReference type="InterPro" id="IPR003961">
    <property type="entry name" value="FN3_dom"/>
</dbReference>
<reference evidence="6 7" key="1">
    <citation type="submission" date="2014-04" db="EMBL/GenBank/DDBJ databases">
        <title>Genome evolution of avian class.</title>
        <authorList>
            <person name="Zhang G."/>
            <person name="Li C."/>
        </authorList>
    </citation>
    <scope>NUCLEOTIDE SEQUENCE [LARGE SCALE GENOMIC DNA]</scope>
    <source>
        <strain evidence="6">BGI_AS27</strain>
    </source>
</reference>
<dbReference type="GO" id="GO:0005886">
    <property type="term" value="C:plasma membrane"/>
    <property type="evidence" value="ECO:0007669"/>
    <property type="project" value="TreeGrafter"/>
</dbReference>